<sequence length="562" mass="64693">MRLFVIKESKGDFVDRKKFQTKNQLKRYTYVYIVLILFLLLSAFLLLANLSKIMMWAENKKEKPPSTAAAKAEDTVQDSELERAHACVIGSENPDLQELIGLQMTVMKESLGSVQSIDDLRDRELPELKLLIITTEKITEQDTEWLEEQVKKGKHVFFAVFPDDTSLKSRRLRNLLGIYRLGKETVYEAMRTSQNLFLGTISESEDSHIPAREIELKKQTQIYISALLEDEDVENEDLPPLFWSYVGEKGDGFVYVSNGQLAETPLGYAMLSMIFCDLSETYIYPVVNAYCVAVKGMPYVSNIRSDILEKRYSRDARGVQRDLFYPELKRCSDIYGIRFSYFTPDYGSDALEKEGELVYFCQEIEAAKGEISRILLNGTMEIADSSSRAVEWTEDFQFRDGKDQRLNVPLLLDNMSDYLQERQFVDGGLRGLGMITGLIDIPEILEDEDEDEKLEWMEYCKIMETAMGTHKKYYPWIDRVTLSEAAGRIENLLAIEPKYTYSSDGVRIDIGNFEKEAYFYMQTPNKITGTEGGEITKIGEELYMIRANNSQVKIDWKQEVME</sequence>
<keyword evidence="1" id="KW-1133">Transmembrane helix</keyword>
<accession>A0A7G5MWL0</accession>
<gene>
    <name evidence="2" type="ORF">E5259_16165</name>
</gene>
<keyword evidence="1" id="KW-0812">Transmembrane</keyword>
<dbReference type="Proteomes" id="UP000515789">
    <property type="component" value="Chromosome"/>
</dbReference>
<name>A0A7G5MWL0_9FIRM</name>
<dbReference type="AlphaFoldDB" id="A0A7G5MWL0"/>
<evidence type="ECO:0000313" key="2">
    <source>
        <dbReference type="EMBL" id="QMW79003.1"/>
    </source>
</evidence>
<proteinExistence type="predicted"/>
<evidence type="ECO:0000256" key="1">
    <source>
        <dbReference type="SAM" id="Phobius"/>
    </source>
</evidence>
<feature type="transmembrane region" description="Helical" evidence="1">
    <location>
        <begin position="28"/>
        <end position="50"/>
    </location>
</feature>
<protein>
    <submittedName>
        <fullName evidence="2">DUF2194 domain-containing protein</fullName>
    </submittedName>
</protein>
<dbReference type="Pfam" id="PF09960">
    <property type="entry name" value="DUF2194"/>
    <property type="match status" value="1"/>
</dbReference>
<reference evidence="2 3" key="1">
    <citation type="submission" date="2019-04" db="EMBL/GenBank/DDBJ databases">
        <authorList>
            <person name="Schori C."/>
            <person name="Ahrens C."/>
        </authorList>
    </citation>
    <scope>NUCLEOTIDE SEQUENCE [LARGE SCALE GENOMIC DNA]</scope>
    <source>
        <strain evidence="2 3">DSM 2950</strain>
    </source>
</reference>
<evidence type="ECO:0000313" key="3">
    <source>
        <dbReference type="Proteomes" id="UP000515789"/>
    </source>
</evidence>
<dbReference type="EMBL" id="CP039126">
    <property type="protein sequence ID" value="QMW79003.1"/>
    <property type="molecule type" value="Genomic_DNA"/>
</dbReference>
<dbReference type="InterPro" id="IPR018695">
    <property type="entry name" value="DUF2194"/>
</dbReference>
<keyword evidence="1" id="KW-0472">Membrane</keyword>
<organism evidence="2 3">
    <name type="scientific">Blautia producta</name>
    <dbReference type="NCBI Taxonomy" id="33035"/>
    <lineage>
        <taxon>Bacteria</taxon>
        <taxon>Bacillati</taxon>
        <taxon>Bacillota</taxon>
        <taxon>Clostridia</taxon>
        <taxon>Lachnospirales</taxon>
        <taxon>Lachnospiraceae</taxon>
        <taxon>Blautia</taxon>
    </lineage>
</organism>